<proteinExistence type="predicted"/>
<accession>A0A0N9Y4M3</accession>
<sequence>MDESSGVQDPASNGRADILERHTLVLPAPRAGVCTCGSPSA</sequence>
<protein>
    <submittedName>
        <fullName evidence="1">Uncharacterized protein</fullName>
    </submittedName>
</protein>
<name>A0A0N9Y4M3_MYCFO</name>
<dbReference type="PATRIC" id="fig|1766.6.peg.362"/>
<dbReference type="AlphaFoldDB" id="A0A0N9Y4M3"/>
<keyword evidence="2" id="KW-1185">Reference proteome</keyword>
<reference evidence="1 2" key="1">
    <citation type="journal article" date="2015" name="MBio">
        <title>Enzymatic Degradation of Phenazines Can Generate Energy and Protect Sensitive Organisms from Toxicity.</title>
        <authorList>
            <person name="Costa K.C."/>
            <person name="Bergkessel M."/>
            <person name="Saunders S."/>
            <person name="Korlach J."/>
            <person name="Newman D.K."/>
        </authorList>
    </citation>
    <scope>NUCLEOTIDE SEQUENCE [LARGE SCALE GENOMIC DNA]</scope>
    <source>
        <strain evidence="1 2">CT6</strain>
    </source>
</reference>
<evidence type="ECO:0000313" key="1">
    <source>
        <dbReference type="EMBL" id="ALI24232.1"/>
    </source>
</evidence>
<dbReference type="EMBL" id="CP011269">
    <property type="protein sequence ID" value="ALI24232.1"/>
    <property type="molecule type" value="Genomic_DNA"/>
</dbReference>
<organism evidence="1 2">
    <name type="scientific">Mycolicibacterium fortuitum</name>
    <name type="common">Mycobacterium fortuitum</name>
    <dbReference type="NCBI Taxonomy" id="1766"/>
    <lineage>
        <taxon>Bacteria</taxon>
        <taxon>Bacillati</taxon>
        <taxon>Actinomycetota</taxon>
        <taxon>Actinomycetes</taxon>
        <taxon>Mycobacteriales</taxon>
        <taxon>Mycobacteriaceae</taxon>
        <taxon>Mycolicibacterium</taxon>
    </lineage>
</organism>
<dbReference type="Proteomes" id="UP000057134">
    <property type="component" value="Chromosome"/>
</dbReference>
<dbReference type="KEGG" id="mft:XA26_03660"/>
<gene>
    <name evidence="1" type="ORF">XA26_03660</name>
</gene>
<evidence type="ECO:0000313" key="2">
    <source>
        <dbReference type="Proteomes" id="UP000057134"/>
    </source>
</evidence>